<evidence type="ECO:0000313" key="10">
    <source>
        <dbReference type="Proteomes" id="UP000826709"/>
    </source>
</evidence>
<protein>
    <recommendedName>
        <fullName evidence="2">histidine kinase</fullName>
        <ecNumber evidence="2">2.7.13.3</ecNumber>
    </recommendedName>
</protein>
<dbReference type="InterPro" id="IPR013656">
    <property type="entry name" value="PAS_4"/>
</dbReference>
<dbReference type="PANTHER" id="PTHR43304:SF1">
    <property type="entry name" value="PAC DOMAIN-CONTAINING PROTEIN"/>
    <property type="match status" value="1"/>
</dbReference>
<dbReference type="SMART" id="SM00091">
    <property type="entry name" value="PAS"/>
    <property type="match status" value="3"/>
</dbReference>
<dbReference type="Gene3D" id="3.30.565.10">
    <property type="entry name" value="Histidine kinase-like ATPase, C-terminal domain"/>
    <property type="match status" value="1"/>
</dbReference>
<evidence type="ECO:0000256" key="1">
    <source>
        <dbReference type="ARBA" id="ARBA00000085"/>
    </source>
</evidence>
<keyword evidence="10" id="KW-1185">Reference proteome</keyword>
<feature type="domain" description="Histidine kinase" evidence="6">
    <location>
        <begin position="500"/>
        <end position="598"/>
    </location>
</feature>
<dbReference type="Gene3D" id="3.30.450.20">
    <property type="entry name" value="PAS domain"/>
    <property type="match status" value="3"/>
</dbReference>
<feature type="domain" description="PAS" evidence="7">
    <location>
        <begin position="15"/>
        <end position="69"/>
    </location>
</feature>
<dbReference type="SUPFAM" id="SSF55785">
    <property type="entry name" value="PYP-like sensor domain (PAS domain)"/>
    <property type="match status" value="3"/>
</dbReference>
<evidence type="ECO:0000259" key="7">
    <source>
        <dbReference type="PROSITE" id="PS50112"/>
    </source>
</evidence>
<dbReference type="AlphaFoldDB" id="A0A8G1EHI1"/>
<evidence type="ECO:0000313" key="9">
    <source>
        <dbReference type="EMBL" id="QYZ80294.1"/>
    </source>
</evidence>
<dbReference type="SMART" id="SM00086">
    <property type="entry name" value="PAC"/>
    <property type="match status" value="2"/>
</dbReference>
<accession>A0A8G1EHI1</accession>
<dbReference type="InterPro" id="IPR001610">
    <property type="entry name" value="PAC"/>
</dbReference>
<dbReference type="PROSITE" id="PS50109">
    <property type="entry name" value="HIS_KIN"/>
    <property type="match status" value="1"/>
</dbReference>
<dbReference type="CDD" id="cd00130">
    <property type="entry name" value="PAS"/>
    <property type="match status" value="3"/>
</dbReference>
<dbReference type="EMBL" id="CP037968">
    <property type="protein sequence ID" value="QYZ80294.1"/>
    <property type="molecule type" value="Genomic_DNA"/>
</dbReference>
<keyword evidence="5" id="KW-0418">Kinase</keyword>
<evidence type="ECO:0000256" key="3">
    <source>
        <dbReference type="ARBA" id="ARBA00022553"/>
    </source>
</evidence>
<dbReference type="Pfam" id="PF13188">
    <property type="entry name" value="PAS_8"/>
    <property type="match status" value="1"/>
</dbReference>
<dbReference type="OrthoDB" id="71385at2157"/>
<comment type="catalytic activity">
    <reaction evidence="1">
        <text>ATP + protein L-histidine = ADP + protein N-phospho-L-histidine.</text>
        <dbReference type="EC" id="2.7.13.3"/>
    </reaction>
</comment>
<evidence type="ECO:0000256" key="5">
    <source>
        <dbReference type="ARBA" id="ARBA00022777"/>
    </source>
</evidence>
<dbReference type="InterPro" id="IPR036890">
    <property type="entry name" value="HATPase_C_sf"/>
</dbReference>
<dbReference type="SMART" id="SM00387">
    <property type="entry name" value="HATPase_c"/>
    <property type="match status" value="1"/>
</dbReference>
<keyword evidence="4" id="KW-0808">Transferase</keyword>
<proteinExistence type="predicted"/>
<evidence type="ECO:0000259" key="8">
    <source>
        <dbReference type="PROSITE" id="PS50113"/>
    </source>
</evidence>
<dbReference type="InterPro" id="IPR035965">
    <property type="entry name" value="PAS-like_dom_sf"/>
</dbReference>
<reference evidence="9" key="2">
    <citation type="submission" date="2019-03" db="EMBL/GenBank/DDBJ databases">
        <authorList>
            <person name="Chen S.-C."/>
            <person name="Wu S.-Y."/>
            <person name="Lai M.-C."/>
        </authorList>
    </citation>
    <scope>NUCLEOTIDE SEQUENCE</scope>
    <source>
        <strain evidence="9">ML15</strain>
    </source>
</reference>
<dbReference type="PRINTS" id="PR00344">
    <property type="entry name" value="BCTRLSENSOR"/>
</dbReference>
<dbReference type="InterPro" id="IPR004358">
    <property type="entry name" value="Sig_transdc_His_kin-like_C"/>
</dbReference>
<dbReference type="InterPro" id="IPR000014">
    <property type="entry name" value="PAS"/>
</dbReference>
<evidence type="ECO:0000256" key="4">
    <source>
        <dbReference type="ARBA" id="ARBA00022679"/>
    </source>
</evidence>
<dbReference type="NCBIfam" id="TIGR00229">
    <property type="entry name" value="sensory_box"/>
    <property type="match status" value="3"/>
</dbReference>
<dbReference type="InterPro" id="IPR005467">
    <property type="entry name" value="His_kinase_dom"/>
</dbReference>
<dbReference type="InterPro" id="IPR003594">
    <property type="entry name" value="HATPase_dom"/>
</dbReference>
<dbReference type="KEGG" id="mfk:E2N92_13075"/>
<feature type="domain" description="PAS" evidence="7">
    <location>
        <begin position="270"/>
        <end position="315"/>
    </location>
</feature>
<dbReference type="PROSITE" id="PS50112">
    <property type="entry name" value="PAS"/>
    <property type="match status" value="3"/>
</dbReference>
<dbReference type="Proteomes" id="UP000826709">
    <property type="component" value="Chromosome"/>
</dbReference>
<organism evidence="9 10">
    <name type="scientific">Methanofollis formosanus</name>
    <dbReference type="NCBI Taxonomy" id="299308"/>
    <lineage>
        <taxon>Archaea</taxon>
        <taxon>Methanobacteriati</taxon>
        <taxon>Methanobacteriota</taxon>
        <taxon>Stenosarchaea group</taxon>
        <taxon>Methanomicrobia</taxon>
        <taxon>Methanomicrobiales</taxon>
        <taxon>Methanomicrobiaceae</taxon>
        <taxon>Methanofollis</taxon>
    </lineage>
</organism>
<dbReference type="Pfam" id="PF02518">
    <property type="entry name" value="HATPase_c"/>
    <property type="match status" value="1"/>
</dbReference>
<dbReference type="RefSeq" id="WP_220681604.1">
    <property type="nucleotide sequence ID" value="NZ_CP037968.1"/>
</dbReference>
<gene>
    <name evidence="9" type="ORF">E2N92_13075</name>
</gene>
<name>A0A8G1EHI1_9EURY</name>
<reference evidence="9" key="1">
    <citation type="journal article" date="2005" name="Int. J. Syst. Evol. Microbiol.">
        <title>Methanofollis formosanus sp. nov., isolated from a fish pond.</title>
        <authorList>
            <person name="Wu S.Y."/>
            <person name="Chen S.C."/>
            <person name="Lai M.C."/>
        </authorList>
    </citation>
    <scope>NUCLEOTIDE SEQUENCE</scope>
    <source>
        <strain evidence="9">ML15</strain>
    </source>
</reference>
<dbReference type="InterPro" id="IPR000700">
    <property type="entry name" value="PAS-assoc_C"/>
</dbReference>
<dbReference type="Pfam" id="PF08448">
    <property type="entry name" value="PAS_4"/>
    <property type="match status" value="2"/>
</dbReference>
<evidence type="ECO:0000256" key="2">
    <source>
        <dbReference type="ARBA" id="ARBA00012438"/>
    </source>
</evidence>
<dbReference type="EC" id="2.7.13.3" evidence="2"/>
<dbReference type="PANTHER" id="PTHR43304">
    <property type="entry name" value="PHYTOCHROME-LIKE PROTEIN CPH1"/>
    <property type="match status" value="1"/>
</dbReference>
<sequence length="604" mass="67342">MNSPPDKIPSGQDDAPGFLQRLVDSISIPLFYKDTRQVYLGCNSAFAEFVGLAKDEIIGKTVYDIFPPEFAETYQIRDTELLANAGVQEYEFSFRSGDGMTRRVVFYKATYTDRSGDVDGLVGIVLDITRQRNAEERLRRSEEKFRMLFETMNQGVVYQDAGGGIIDANPAAEAILGLARTRLFGKNLTDPCWDAVCEDGEDHPAEAALRSGEKCRKLVGIKDPVSGEERWVMTSSIPHAGKGVAQPYHQFTTLVDLTAEIQFERALQQSEAEKALILNSVDDVMIYLDRDRRIIWINDATARLLGMKKEEIIGRRCYEVVWKSEKRCRWCRIPRVVESGKAVSDEVTRRDGRTFHMTTYPVHDDGGTLVGYIEKGVDVTEITMTRQALEVANRKLALLSGITRHDILNLVMALTFYTGEVEKGIPEDSELAPMVGKIKETTRWIEQQISFTRDYENLGVHGAEWQRVSDLLQRAAAVIPGEIAYTESVGDLEVFADPLLEKVFYNLFENAASHGGRVTEVSVSFVPGDPVGTIVIEDNGVGVPTAEKERIFQRGVGRKTGLGLFLSKEVLEISGIEIRETGGEGEGARFEILVPVEAYRSGRA</sequence>
<keyword evidence="3" id="KW-0597">Phosphoprotein</keyword>
<dbReference type="SUPFAM" id="SSF55874">
    <property type="entry name" value="ATPase domain of HSP90 chaperone/DNA topoisomerase II/histidine kinase"/>
    <property type="match status" value="1"/>
</dbReference>
<dbReference type="InterPro" id="IPR052162">
    <property type="entry name" value="Sensor_kinase/Photoreceptor"/>
</dbReference>
<feature type="domain" description="PAC" evidence="8">
    <location>
        <begin position="341"/>
        <end position="391"/>
    </location>
</feature>
<dbReference type="PROSITE" id="PS50113">
    <property type="entry name" value="PAC"/>
    <property type="match status" value="2"/>
</dbReference>
<feature type="domain" description="PAS" evidence="7">
    <location>
        <begin position="141"/>
        <end position="188"/>
    </location>
</feature>
<feature type="domain" description="PAC" evidence="8">
    <location>
        <begin position="88"/>
        <end position="140"/>
    </location>
</feature>
<dbReference type="GO" id="GO:0004673">
    <property type="term" value="F:protein histidine kinase activity"/>
    <property type="evidence" value="ECO:0007669"/>
    <property type="project" value="UniProtKB-EC"/>
</dbReference>
<evidence type="ECO:0000259" key="6">
    <source>
        <dbReference type="PROSITE" id="PS50109"/>
    </source>
</evidence>